<evidence type="ECO:0000256" key="4">
    <source>
        <dbReference type="ARBA" id="ARBA00022519"/>
    </source>
</evidence>
<dbReference type="Gene3D" id="1.20.1250.20">
    <property type="entry name" value="MFS general substrate transporter like domains"/>
    <property type="match status" value="2"/>
</dbReference>
<evidence type="ECO:0000313" key="11">
    <source>
        <dbReference type="Proteomes" id="UP000244755"/>
    </source>
</evidence>
<feature type="transmembrane region" description="Helical" evidence="8">
    <location>
        <begin position="365"/>
        <end position="387"/>
    </location>
</feature>
<dbReference type="Pfam" id="PF12832">
    <property type="entry name" value="MFS_1_like"/>
    <property type="match status" value="1"/>
</dbReference>
<dbReference type="GO" id="GO:0030395">
    <property type="term" value="F:lactose binding"/>
    <property type="evidence" value="ECO:0007669"/>
    <property type="project" value="TreeGrafter"/>
</dbReference>
<dbReference type="PANTHER" id="PTHR23522:SF10">
    <property type="entry name" value="3-PHENYLPROPIONIC ACID TRANSPORTER-RELATED"/>
    <property type="match status" value="1"/>
</dbReference>
<feature type="transmembrane region" description="Helical" evidence="8">
    <location>
        <begin position="336"/>
        <end position="359"/>
    </location>
</feature>
<proteinExistence type="predicted"/>
<keyword evidence="2" id="KW-0813">Transport</keyword>
<dbReference type="NCBIfam" id="NF037955">
    <property type="entry name" value="mfs"/>
    <property type="match status" value="1"/>
</dbReference>
<dbReference type="InterPro" id="IPR024989">
    <property type="entry name" value="MFS_assoc_dom"/>
</dbReference>
<evidence type="ECO:0000259" key="9">
    <source>
        <dbReference type="Pfam" id="PF12832"/>
    </source>
</evidence>
<evidence type="ECO:0000256" key="6">
    <source>
        <dbReference type="ARBA" id="ARBA00022989"/>
    </source>
</evidence>
<comment type="subcellular location">
    <subcellularLocation>
        <location evidence="1">Cell inner membrane</location>
        <topology evidence="1">Multi-pass membrane protein</topology>
    </subcellularLocation>
</comment>
<keyword evidence="5 8" id="KW-0812">Transmembrane</keyword>
<evidence type="ECO:0000313" key="10">
    <source>
        <dbReference type="EMBL" id="AWB19575.1"/>
    </source>
</evidence>
<keyword evidence="7 8" id="KW-0472">Membrane</keyword>
<reference evidence="10 11" key="1">
    <citation type="submission" date="2018-04" db="EMBL/GenBank/DDBJ databases">
        <title>Methylobacterium sp. PR1016A genome.</title>
        <authorList>
            <person name="Park W."/>
        </authorList>
    </citation>
    <scope>NUCLEOTIDE SEQUENCE [LARGE SCALE GENOMIC DNA]</scope>
    <source>
        <strain evidence="10 11">PR1016A</strain>
    </source>
</reference>
<feature type="transmembrane region" description="Helical" evidence="8">
    <location>
        <begin position="254"/>
        <end position="271"/>
    </location>
</feature>
<dbReference type="PANTHER" id="PTHR23522">
    <property type="entry name" value="BLL5896 PROTEIN"/>
    <property type="match status" value="1"/>
</dbReference>
<dbReference type="GO" id="GO:0015528">
    <property type="term" value="F:lactose:proton symporter activity"/>
    <property type="evidence" value="ECO:0007669"/>
    <property type="project" value="TreeGrafter"/>
</dbReference>
<feature type="domain" description="Major facilitator superfamily associated" evidence="9">
    <location>
        <begin position="12"/>
        <end position="374"/>
    </location>
</feature>
<dbReference type="GO" id="GO:0005886">
    <property type="term" value="C:plasma membrane"/>
    <property type="evidence" value="ECO:0007669"/>
    <property type="project" value="UniProtKB-SubCell"/>
</dbReference>
<protein>
    <submittedName>
        <fullName evidence="10">MFS transporter</fullName>
    </submittedName>
</protein>
<accession>A0A2R4WDD8</accession>
<dbReference type="AlphaFoldDB" id="A0A2R4WDD8"/>
<dbReference type="Proteomes" id="UP000244755">
    <property type="component" value="Chromosome 1"/>
</dbReference>
<evidence type="ECO:0000256" key="5">
    <source>
        <dbReference type="ARBA" id="ARBA00022692"/>
    </source>
</evidence>
<dbReference type="OrthoDB" id="9150135at2"/>
<evidence type="ECO:0000256" key="8">
    <source>
        <dbReference type="SAM" id="Phobius"/>
    </source>
</evidence>
<feature type="transmembrane region" description="Helical" evidence="8">
    <location>
        <begin position="220"/>
        <end position="242"/>
    </location>
</feature>
<keyword evidence="4" id="KW-0997">Cell inner membrane</keyword>
<evidence type="ECO:0000256" key="2">
    <source>
        <dbReference type="ARBA" id="ARBA00022448"/>
    </source>
</evidence>
<feature type="transmembrane region" description="Helical" evidence="8">
    <location>
        <begin position="166"/>
        <end position="187"/>
    </location>
</feature>
<feature type="transmembrane region" description="Helical" evidence="8">
    <location>
        <begin position="303"/>
        <end position="324"/>
    </location>
</feature>
<organism evidence="10 11">
    <name type="scientific">Methylobacterium currus</name>
    <dbReference type="NCBI Taxonomy" id="2051553"/>
    <lineage>
        <taxon>Bacteria</taxon>
        <taxon>Pseudomonadati</taxon>
        <taxon>Pseudomonadota</taxon>
        <taxon>Alphaproteobacteria</taxon>
        <taxon>Hyphomicrobiales</taxon>
        <taxon>Methylobacteriaceae</taxon>
        <taxon>Methylobacterium</taxon>
    </lineage>
</organism>
<dbReference type="EMBL" id="CP028843">
    <property type="protein sequence ID" value="AWB19575.1"/>
    <property type="molecule type" value="Genomic_DNA"/>
</dbReference>
<dbReference type="PIRSF" id="PIRSF004925">
    <property type="entry name" value="HcaT"/>
    <property type="match status" value="1"/>
</dbReference>
<dbReference type="RefSeq" id="WP_099951500.1">
    <property type="nucleotide sequence ID" value="NZ_CP028843.1"/>
</dbReference>
<sequence>MQVGAVLPRFLLVYAALYAGYGLTTPFLPALLSERGLSATEVGLVLAAATGIRLAAGPLAGRVADRLAAGRGVLAACAALSAGSALLYLAGHGFSGLMLAGLAHAAATAPLAPLADALALTAAAAKTAAAKTAAEPFRFAYGTVRGAGSAAFIAGTLAAGQVTGSLGLAALPVAGAIAFAALAGATLRLPDAASPAEAPSGGRGSAGAGLLLRSATFRRLVAVAALVIGSHAVHDAFAVIRWRAAGLTPSTASLLWAEAVAAEVLVFFLLGPPLLARLGPAGALGLAAGAGALRWSVAALTVALPALVGIQALHGLTFALLHLAAMRILSQTVPPALAATAQTVYGTLGLGLATALATLAAGPLYGALGAGAFWVMTGLCGAALLLVPGLRDRATAVSDHRKD</sequence>
<name>A0A2R4WDD8_9HYPH</name>
<evidence type="ECO:0000256" key="7">
    <source>
        <dbReference type="ARBA" id="ARBA00023136"/>
    </source>
</evidence>
<dbReference type="SUPFAM" id="SSF103473">
    <property type="entry name" value="MFS general substrate transporter"/>
    <property type="match status" value="1"/>
</dbReference>
<keyword evidence="3" id="KW-1003">Cell membrane</keyword>
<evidence type="ECO:0000256" key="3">
    <source>
        <dbReference type="ARBA" id="ARBA00022475"/>
    </source>
</evidence>
<feature type="transmembrane region" description="Helical" evidence="8">
    <location>
        <begin position="38"/>
        <end position="56"/>
    </location>
</feature>
<feature type="transmembrane region" description="Helical" evidence="8">
    <location>
        <begin position="68"/>
        <end position="90"/>
    </location>
</feature>
<dbReference type="InterPro" id="IPR026032">
    <property type="entry name" value="HcaT-like"/>
</dbReference>
<dbReference type="InterPro" id="IPR036259">
    <property type="entry name" value="MFS_trans_sf"/>
</dbReference>
<keyword evidence="6 8" id="KW-1133">Transmembrane helix</keyword>
<feature type="transmembrane region" description="Helical" evidence="8">
    <location>
        <begin position="12"/>
        <end position="32"/>
    </location>
</feature>
<evidence type="ECO:0000256" key="1">
    <source>
        <dbReference type="ARBA" id="ARBA00004429"/>
    </source>
</evidence>
<gene>
    <name evidence="10" type="ORF">DA075_00355</name>
</gene>
<feature type="transmembrane region" description="Helical" evidence="8">
    <location>
        <begin position="102"/>
        <end position="125"/>
    </location>
</feature>
<keyword evidence="11" id="KW-1185">Reference proteome</keyword>
<dbReference type="KEGG" id="mee:DA075_00355"/>